<dbReference type="EMBL" id="AOJH01000091">
    <property type="protein sequence ID" value="EMA58831.1"/>
    <property type="molecule type" value="Genomic_DNA"/>
</dbReference>
<protein>
    <recommendedName>
        <fullName evidence="3">DUF429 domain-containing protein</fullName>
    </recommendedName>
</protein>
<sequence>MAPFVGVDWASRGWLAVAIEGGEWTARMHPSIHSVWFDHRDAESVLVDIPIGLPETERRECDRGAKEFLGADRARSVFWTPCRDAVERDTYAAAKRANREALGDGLSTQAWGLVPRIREVDRFLRDADDARGVVAESHPEVCFASFAAGSLPSKHEDGGLDARRETLEAKDASAAGVYDRFVEEHIEGQPSWARRIGKSNRDDLLDAMALALTAKAGAGGFERTLDLASDGAASVPRDSEGLPMQIVYAEPEPDLRGRRK</sequence>
<keyword evidence="2" id="KW-1185">Reference proteome</keyword>
<dbReference type="AlphaFoldDB" id="M0NLZ9"/>
<comment type="caution">
    <text evidence="1">The sequence shown here is derived from an EMBL/GenBank/DDBJ whole genome shotgun (WGS) entry which is preliminary data.</text>
</comment>
<evidence type="ECO:0008006" key="3">
    <source>
        <dbReference type="Google" id="ProtNLM"/>
    </source>
</evidence>
<reference evidence="1 2" key="1">
    <citation type="journal article" date="2014" name="PLoS Genet.">
        <title>Phylogenetically driven sequencing of extremely halophilic archaea reveals strategies for static and dynamic osmo-response.</title>
        <authorList>
            <person name="Becker E.A."/>
            <person name="Seitzer P.M."/>
            <person name="Tritt A."/>
            <person name="Larsen D."/>
            <person name="Krusor M."/>
            <person name="Yao A.I."/>
            <person name="Wu D."/>
            <person name="Madern D."/>
            <person name="Eisen J.A."/>
            <person name="Darling A.E."/>
            <person name="Facciotti M.T."/>
        </authorList>
    </citation>
    <scope>NUCLEOTIDE SEQUENCE [LARGE SCALE GENOMIC DNA]</scope>
    <source>
        <strain evidence="1 2">JCM 14978</strain>
    </source>
</reference>
<organism evidence="1 2">
    <name type="scientific">Halorubrum kocurii JCM 14978</name>
    <dbReference type="NCBI Taxonomy" id="1230456"/>
    <lineage>
        <taxon>Archaea</taxon>
        <taxon>Methanobacteriati</taxon>
        <taxon>Methanobacteriota</taxon>
        <taxon>Stenosarchaea group</taxon>
        <taxon>Halobacteria</taxon>
        <taxon>Halobacteriales</taxon>
        <taxon>Haloferacaceae</taxon>
        <taxon>Halorubrum</taxon>
    </lineage>
</organism>
<evidence type="ECO:0000313" key="2">
    <source>
        <dbReference type="Proteomes" id="UP000011546"/>
    </source>
</evidence>
<accession>M0NLZ9</accession>
<dbReference type="InterPro" id="IPR007362">
    <property type="entry name" value="DUF429"/>
</dbReference>
<proteinExistence type="predicted"/>
<dbReference type="Pfam" id="PF04250">
    <property type="entry name" value="DUF429"/>
    <property type="match status" value="1"/>
</dbReference>
<dbReference type="RefSeq" id="WP_008849717.1">
    <property type="nucleotide sequence ID" value="NZ_AOJH01000091.1"/>
</dbReference>
<dbReference type="PATRIC" id="fig|1230456.3.peg.3048"/>
<name>M0NLZ9_9EURY</name>
<dbReference type="OrthoDB" id="132880at2157"/>
<dbReference type="Proteomes" id="UP000011546">
    <property type="component" value="Unassembled WGS sequence"/>
</dbReference>
<gene>
    <name evidence="1" type="ORF">C468_15302</name>
</gene>
<evidence type="ECO:0000313" key="1">
    <source>
        <dbReference type="EMBL" id="EMA58831.1"/>
    </source>
</evidence>